<dbReference type="EMBL" id="GIBP01002926">
    <property type="protein sequence ID" value="NDV31895.1"/>
    <property type="molecule type" value="Transcribed_RNA"/>
</dbReference>
<dbReference type="PANTHER" id="PTHR12507">
    <property type="entry name" value="REDUCED GROWTH PHENOTYPE 1 RGP1, YEAST -RELATED"/>
    <property type="match status" value="1"/>
</dbReference>
<protein>
    <submittedName>
        <fullName evidence="2">Uncharacterized protein</fullName>
    </submittedName>
</protein>
<dbReference type="InterPro" id="IPR014848">
    <property type="entry name" value="Rgp1"/>
</dbReference>
<accession>A0A6B2L4N5</accession>
<dbReference type="AlphaFoldDB" id="A0A6B2L4N5"/>
<dbReference type="Pfam" id="PF08737">
    <property type="entry name" value="Rgp1"/>
    <property type="match status" value="2"/>
</dbReference>
<organism evidence="2">
    <name type="scientific">Arcella intermedia</name>
    <dbReference type="NCBI Taxonomy" id="1963864"/>
    <lineage>
        <taxon>Eukaryota</taxon>
        <taxon>Amoebozoa</taxon>
        <taxon>Tubulinea</taxon>
        <taxon>Elardia</taxon>
        <taxon>Arcellinida</taxon>
        <taxon>Sphaerothecina</taxon>
        <taxon>Arcellidae</taxon>
        <taxon>Arcella</taxon>
    </lineage>
</organism>
<feature type="region of interest" description="Disordered" evidence="1">
    <location>
        <begin position="33"/>
        <end position="63"/>
    </location>
</feature>
<proteinExistence type="predicted"/>
<name>A0A6B2L4N5_9EUKA</name>
<reference evidence="2" key="1">
    <citation type="journal article" date="2020" name="J. Eukaryot. Microbiol.">
        <title>De novo Sequencing, Assembly and Annotation of the Transcriptome for the Free-Living Testate Amoeba Arcella intermedia.</title>
        <authorList>
            <person name="Ribeiro G.M."/>
            <person name="Porfirio-Sousa A.L."/>
            <person name="Maurer-Alcala X.X."/>
            <person name="Katz L.A."/>
            <person name="Lahr D.J.G."/>
        </authorList>
    </citation>
    <scope>NUCLEOTIDE SEQUENCE</scope>
</reference>
<evidence type="ECO:0000256" key="1">
    <source>
        <dbReference type="SAM" id="MobiDB-lite"/>
    </source>
</evidence>
<sequence>MEIDAKLKHSLMFPGDSVKCVVSLHHPLSSPSNVPIRPYSLTSPQKGSDPKPPEPGPSPSKSPNTVSVAWVALQVYGILSVDPTKVCLPPISILDSQVHKSAGVSSYLPKIEMSKGRYIFSSPQILLFCDVSLSPGESKSIEASCTLPDNLPPSYTGSSIKYSYYVSIIALRDIKSQISSTRFQFIVLNPEAGFIRTRLEDVAIADYQPKVIEIKAPPILERERGTEGRKWNLRVNEDVSLSVKETTLRNKIESMFSKNSTVTLNIKKGNFYICKFTMGASVYKLGDLIMGHFDFSKADLICYQVIVTLQYSEEIESTYIHPNRKNVQKNFQTIETFAEITTNTHSTNFRFEIPLSTSPQIQTDLVDVQWSLGFEFITAKVINDRKGEMNIEFAPQETEKLNWCLPISVLVPFYPNEVDTQCRKPTSTLLKL</sequence>
<evidence type="ECO:0000313" key="2">
    <source>
        <dbReference type="EMBL" id="NDV31895.1"/>
    </source>
</evidence>